<dbReference type="Pfam" id="PF00169">
    <property type="entry name" value="PH"/>
    <property type="match status" value="1"/>
</dbReference>
<feature type="compositionally biased region" description="Low complexity" evidence="1">
    <location>
        <begin position="111"/>
        <end position="148"/>
    </location>
</feature>
<gene>
    <name evidence="3" type="ORF">cyc_06066</name>
</gene>
<feature type="compositionally biased region" description="Basic and acidic residues" evidence="1">
    <location>
        <begin position="353"/>
        <end position="365"/>
    </location>
</feature>
<feature type="compositionally biased region" description="Basic and acidic residues" evidence="1">
    <location>
        <begin position="312"/>
        <end position="328"/>
    </location>
</feature>
<evidence type="ECO:0000313" key="4">
    <source>
        <dbReference type="Proteomes" id="UP000095192"/>
    </source>
</evidence>
<dbReference type="Gene3D" id="2.30.29.30">
    <property type="entry name" value="Pleckstrin-homology domain (PH domain)/Phosphotyrosine-binding domain (PTB)"/>
    <property type="match status" value="1"/>
</dbReference>
<sequence length="595" mass="63484">MSSISIIPDAAAEFDSLRKEPAEAMLKSLSAPAPPATVAGTRQSRPSAPNSDSEKKIDLPAIRAHPTPPRISEPVCETSQLPSSSRGREAVPTTTPAKYVELSAAETQPNAASGSKSDEAAAAAIHAAAVPTTPAGVAATSAAVAAAESKSHEAAVPPPSKSHEAAAAESKSHEAAVPPPSKSHEAAAAESKSHEATVPPPSKSHEAAAAESTSETASAPASGAAAVATRTMLPEASTAEELDASTPSAKAHVSPVTPDAAADAVPNMETQGKEANSSEQQPEEERESQKHLSMQDPLSLQRGFSHFMNLPKLHERNKGERGADDGTRRRSGSVVGEGEADSRYRPSSNGSTDTERKQEEGDATKRLADGLEDVVEYIQSDAEKVELVRPPEYSGFLWKKSPVALVGWQLRWFVLKDRRLLYYKQKGDVRPLGRLDLELIRIKVQVDLLDLLCCGGRLGSKAALSAGEEQPTRLRFRIKPLGSKRIFELAGHVNEVIEWIDNLRESYRGSHMKESSAAALVAGQKLFWKIERVSPSVFQDVSSTGDILLFRNAPYVRETGVKGGDTSGLFGGRDYYAAALECSWAEQVYRIKDLG</sequence>
<name>A0A1D3D6Q5_9EIME</name>
<dbReference type="InterPro" id="IPR001849">
    <property type="entry name" value="PH_domain"/>
</dbReference>
<evidence type="ECO:0000259" key="2">
    <source>
        <dbReference type="PROSITE" id="PS50003"/>
    </source>
</evidence>
<feature type="region of interest" description="Disordered" evidence="1">
    <location>
        <begin position="25"/>
        <end position="365"/>
    </location>
</feature>
<dbReference type="PANTHER" id="PTHR47112">
    <property type="entry name" value="PX DOMAIN-CONTAINING PROTEIN"/>
    <property type="match status" value="1"/>
</dbReference>
<dbReference type="VEuPathDB" id="ToxoDB:cyc_06066"/>
<evidence type="ECO:0000313" key="3">
    <source>
        <dbReference type="EMBL" id="OEH79134.1"/>
    </source>
</evidence>
<dbReference type="InterPro" id="IPR011993">
    <property type="entry name" value="PH-like_dom_sf"/>
</dbReference>
<feature type="compositionally biased region" description="Basic and acidic residues" evidence="1">
    <location>
        <begin position="182"/>
        <end position="195"/>
    </location>
</feature>
<proteinExistence type="predicted"/>
<organism evidence="3 4">
    <name type="scientific">Cyclospora cayetanensis</name>
    <dbReference type="NCBI Taxonomy" id="88456"/>
    <lineage>
        <taxon>Eukaryota</taxon>
        <taxon>Sar</taxon>
        <taxon>Alveolata</taxon>
        <taxon>Apicomplexa</taxon>
        <taxon>Conoidasida</taxon>
        <taxon>Coccidia</taxon>
        <taxon>Eucoccidiorida</taxon>
        <taxon>Eimeriorina</taxon>
        <taxon>Eimeriidae</taxon>
        <taxon>Cyclospora</taxon>
    </lineage>
</organism>
<feature type="compositionally biased region" description="Basic and acidic residues" evidence="1">
    <location>
        <begin position="161"/>
        <end position="174"/>
    </location>
</feature>
<comment type="caution">
    <text evidence="3">The sequence shown here is derived from an EMBL/GenBank/DDBJ whole genome shotgun (WGS) entry which is preliminary data.</text>
</comment>
<dbReference type="AlphaFoldDB" id="A0A1D3D6Q5"/>
<evidence type="ECO:0000256" key="1">
    <source>
        <dbReference type="SAM" id="MobiDB-lite"/>
    </source>
</evidence>
<dbReference type="Proteomes" id="UP000095192">
    <property type="component" value="Unassembled WGS sequence"/>
</dbReference>
<dbReference type="VEuPathDB" id="ToxoDB:LOC34622315"/>
<keyword evidence="4" id="KW-1185">Reference proteome</keyword>
<feature type="compositionally biased region" description="Polar residues" evidence="1">
    <location>
        <begin position="40"/>
        <end position="51"/>
    </location>
</feature>
<protein>
    <submittedName>
        <fullName evidence="3">Ph domain</fullName>
    </submittedName>
</protein>
<accession>A0A1D3D6Q5</accession>
<feature type="compositionally biased region" description="Low complexity" evidence="1">
    <location>
        <begin position="209"/>
        <end position="229"/>
    </location>
</feature>
<dbReference type="SMART" id="SM00233">
    <property type="entry name" value="PH"/>
    <property type="match status" value="1"/>
</dbReference>
<dbReference type="PROSITE" id="PS50003">
    <property type="entry name" value="PH_DOMAIN"/>
    <property type="match status" value="1"/>
</dbReference>
<dbReference type="InParanoid" id="A0A1D3D6Q5"/>
<dbReference type="PANTHER" id="PTHR47112:SF1">
    <property type="entry name" value="PX DOMAIN-CONTAINING PROTEIN"/>
    <property type="match status" value="1"/>
</dbReference>
<reference evidence="3 4" key="1">
    <citation type="journal article" date="2016" name="BMC Genomics">
        <title>Comparative genomics reveals Cyclospora cayetanensis possesses coccidia-like metabolism and invasion components but unique surface antigens.</title>
        <authorList>
            <person name="Liu S."/>
            <person name="Wang L."/>
            <person name="Zheng H."/>
            <person name="Xu Z."/>
            <person name="Roellig D.M."/>
            <person name="Li N."/>
            <person name="Frace M.A."/>
            <person name="Tang K."/>
            <person name="Arrowood M.J."/>
            <person name="Moss D.M."/>
            <person name="Zhang L."/>
            <person name="Feng Y."/>
            <person name="Xiao L."/>
        </authorList>
    </citation>
    <scope>NUCLEOTIDE SEQUENCE [LARGE SCALE GENOMIC DNA]</scope>
    <source>
        <strain evidence="3 4">CHN_HEN01</strain>
    </source>
</reference>
<feature type="domain" description="PH" evidence="2">
    <location>
        <begin position="390"/>
        <end position="508"/>
    </location>
</feature>
<dbReference type="EMBL" id="JROU02000480">
    <property type="protein sequence ID" value="OEH79134.1"/>
    <property type="molecule type" value="Genomic_DNA"/>
</dbReference>
<dbReference type="SUPFAM" id="SSF50729">
    <property type="entry name" value="PH domain-like"/>
    <property type="match status" value="1"/>
</dbReference>